<organism evidence="5 6">
    <name type="scientific">Pseudodesulfovibrio portus</name>
    <dbReference type="NCBI Taxonomy" id="231439"/>
    <lineage>
        <taxon>Bacteria</taxon>
        <taxon>Pseudomonadati</taxon>
        <taxon>Thermodesulfobacteriota</taxon>
        <taxon>Desulfovibrionia</taxon>
        <taxon>Desulfovibrionales</taxon>
        <taxon>Desulfovibrionaceae</taxon>
    </lineage>
</organism>
<dbReference type="InterPro" id="IPR000873">
    <property type="entry name" value="AMP-dep_synth/lig_dom"/>
</dbReference>
<keyword evidence="2" id="KW-1133">Transmembrane helix</keyword>
<keyword evidence="2" id="KW-0472">Membrane</keyword>
<feature type="compositionally biased region" description="Basic and acidic residues" evidence="1">
    <location>
        <begin position="557"/>
        <end position="568"/>
    </location>
</feature>
<dbReference type="InterPro" id="IPR020845">
    <property type="entry name" value="AMP-binding_CS"/>
</dbReference>
<feature type="compositionally biased region" description="Low complexity" evidence="1">
    <location>
        <begin position="569"/>
        <end position="579"/>
    </location>
</feature>
<dbReference type="PROSITE" id="PS00455">
    <property type="entry name" value="AMP_BINDING"/>
    <property type="match status" value="1"/>
</dbReference>
<feature type="region of interest" description="Disordered" evidence="1">
    <location>
        <begin position="557"/>
        <end position="579"/>
    </location>
</feature>
<keyword evidence="6" id="KW-1185">Reference proteome</keyword>
<dbReference type="RefSeq" id="WP_264981676.1">
    <property type="nucleotide sequence ID" value="NZ_AP026708.1"/>
</dbReference>
<evidence type="ECO:0000256" key="2">
    <source>
        <dbReference type="SAM" id="Phobius"/>
    </source>
</evidence>
<gene>
    <name evidence="5" type="primary">fadD</name>
    <name evidence="5" type="ORF">JCM14722_23260</name>
</gene>
<feature type="domain" description="AMP-binding enzyme C-terminal" evidence="4">
    <location>
        <begin position="470"/>
        <end position="545"/>
    </location>
</feature>
<dbReference type="Pfam" id="PF13193">
    <property type="entry name" value="AMP-binding_C"/>
    <property type="match status" value="1"/>
</dbReference>
<dbReference type="InterPro" id="IPR050237">
    <property type="entry name" value="ATP-dep_AMP-bd_enzyme"/>
</dbReference>
<dbReference type="GO" id="GO:0016874">
    <property type="term" value="F:ligase activity"/>
    <property type="evidence" value="ECO:0007669"/>
    <property type="project" value="UniProtKB-KW"/>
</dbReference>
<keyword evidence="2" id="KW-0812">Transmembrane</keyword>
<accession>A0ABM8ATM9</accession>
<reference evidence="5" key="1">
    <citation type="submission" date="2022-08" db="EMBL/GenBank/DDBJ databases">
        <title>Genome Sequence of the sulphate-reducing bacterium, Pseudodesulfovibrio portus JCM14722.</title>
        <authorList>
            <person name="Kondo R."/>
            <person name="Kataoka T."/>
        </authorList>
    </citation>
    <scope>NUCLEOTIDE SEQUENCE</scope>
    <source>
        <strain evidence="5">JCM 14722</strain>
    </source>
</reference>
<dbReference type="Gene3D" id="3.40.50.12780">
    <property type="entry name" value="N-terminal domain of ligase-like"/>
    <property type="match status" value="1"/>
</dbReference>
<evidence type="ECO:0000313" key="5">
    <source>
        <dbReference type="EMBL" id="BDQ34784.1"/>
    </source>
</evidence>
<dbReference type="InterPro" id="IPR045851">
    <property type="entry name" value="AMP-bd_C_sf"/>
</dbReference>
<evidence type="ECO:0000313" key="6">
    <source>
        <dbReference type="Proteomes" id="UP001061361"/>
    </source>
</evidence>
<keyword evidence="5" id="KW-0436">Ligase</keyword>
<feature type="transmembrane region" description="Helical" evidence="2">
    <location>
        <begin position="251"/>
        <end position="271"/>
    </location>
</feature>
<evidence type="ECO:0000256" key="1">
    <source>
        <dbReference type="SAM" id="MobiDB-lite"/>
    </source>
</evidence>
<dbReference type="CDD" id="cd05936">
    <property type="entry name" value="FC-FACS_FadD_like"/>
    <property type="match status" value="1"/>
</dbReference>
<evidence type="ECO:0000259" key="3">
    <source>
        <dbReference type="Pfam" id="PF00501"/>
    </source>
</evidence>
<dbReference type="EMBL" id="AP026708">
    <property type="protein sequence ID" value="BDQ34784.1"/>
    <property type="molecule type" value="Genomic_DNA"/>
</dbReference>
<proteinExistence type="predicted"/>
<dbReference type="SUPFAM" id="SSF56801">
    <property type="entry name" value="Acetyl-CoA synthetase-like"/>
    <property type="match status" value="1"/>
</dbReference>
<evidence type="ECO:0000259" key="4">
    <source>
        <dbReference type="Pfam" id="PF13193"/>
    </source>
</evidence>
<dbReference type="PANTHER" id="PTHR43767:SF9">
    <property type="entry name" value="LONG-CHAIN-FATTY-ACID--COA LIGASE"/>
    <property type="match status" value="1"/>
</dbReference>
<dbReference type="Proteomes" id="UP001061361">
    <property type="component" value="Chromosome"/>
</dbReference>
<dbReference type="Pfam" id="PF00501">
    <property type="entry name" value="AMP-binding"/>
    <property type="match status" value="1"/>
</dbReference>
<feature type="domain" description="AMP-dependent synthetase/ligase" evidence="3">
    <location>
        <begin position="31"/>
        <end position="420"/>
    </location>
</feature>
<protein>
    <submittedName>
        <fullName evidence="5">Long-chain-fatty-acid--CoA ligase</fullName>
    </submittedName>
</protein>
<dbReference type="InterPro" id="IPR042099">
    <property type="entry name" value="ANL_N_sf"/>
</dbReference>
<dbReference type="PANTHER" id="PTHR43767">
    <property type="entry name" value="LONG-CHAIN-FATTY-ACID--COA LIGASE"/>
    <property type="match status" value="1"/>
</dbReference>
<name>A0ABM8ATM9_9BACT</name>
<dbReference type="Gene3D" id="3.30.300.30">
    <property type="match status" value="1"/>
</dbReference>
<sequence length="579" mass="64621">MEQIDRPWLKAYDPDVPPTLDYEKVPLFKFLDRAAHKWPKRKAIIFKNWSITYAKLKVQSEIVAANLKAAGIRKGDRVALMLPNLPQTIIAMWGVLRAGAVGVMTNPLYMETEIVHQFNDAGVRFCITLDLLWPKLSKLRDQIPVEKFYVTTIGDGLRFPLNLLYKLQQKKSGSAPKVDYDAKAVLPFKDLTKGTDRFTEAKVDAEDTALLQYTGGTTGVAKGCILTHFNIGANVQQCHAMMHTLGKKRETFLGILPYFHIYGLTVCLVWPTSIGATLAPFPRYVPLDVLKGIDKLKPTVFPGAPSVYVSLLQQKDIDKYDLKSIEVCVSGSAPMPVEYMEQFEKRSGGASITEGYGLTEASPVTHFNPLEGVSKNGSIGLPFPDTDAKVVDMEVGGEPLPPGKRGELVIRGPQVMKGYYNRPDATADVLRNDWLYTGDIATMDEEGYFYIVDRKKDLIISGGYNIYPREIDEVLHAHPKIKEAVSVGIPHESRGEIVKAYVVAQEGEELSRSDVIGYCREKLANYKVPKKVEFRRDLPKTMVGKVLRRALREEEKAKLAQKEKKRAENNAAKSEAGQA</sequence>
<dbReference type="InterPro" id="IPR025110">
    <property type="entry name" value="AMP-bd_C"/>
</dbReference>